<dbReference type="InterPro" id="IPR020568">
    <property type="entry name" value="Ribosomal_Su5_D2-typ_SF"/>
</dbReference>
<dbReference type="PROSITE" id="PS51722">
    <property type="entry name" value="G_TR_2"/>
    <property type="match status" value="1"/>
</dbReference>
<dbReference type="Pfam" id="PF14492">
    <property type="entry name" value="EFG_III"/>
    <property type="match status" value="1"/>
</dbReference>
<dbReference type="Pfam" id="PF00009">
    <property type="entry name" value="GTP_EFTU"/>
    <property type="match status" value="1"/>
</dbReference>
<evidence type="ECO:0000259" key="4">
    <source>
        <dbReference type="PROSITE" id="PS51722"/>
    </source>
</evidence>
<dbReference type="InterPro" id="IPR031157">
    <property type="entry name" value="G_TR_CS"/>
</dbReference>
<dbReference type="Pfam" id="PF00679">
    <property type="entry name" value="EFG_C"/>
    <property type="match status" value="1"/>
</dbReference>
<dbReference type="InterPro" id="IPR041095">
    <property type="entry name" value="EFG_II"/>
</dbReference>
<dbReference type="Gene3D" id="3.30.70.870">
    <property type="entry name" value="Elongation Factor G (Translational Gtpase), domain 3"/>
    <property type="match status" value="1"/>
</dbReference>
<gene>
    <name evidence="5" type="ORF">GCM10010170_027850</name>
</gene>
<dbReference type="SUPFAM" id="SSF54980">
    <property type="entry name" value="EF-G C-terminal domain-like"/>
    <property type="match status" value="2"/>
</dbReference>
<evidence type="ECO:0000256" key="3">
    <source>
        <dbReference type="ARBA" id="ARBA00023134"/>
    </source>
</evidence>
<dbReference type="Gene3D" id="3.40.50.300">
    <property type="entry name" value="P-loop containing nucleotide triphosphate hydrolases"/>
    <property type="match status" value="1"/>
</dbReference>
<dbReference type="InterPro" id="IPR027417">
    <property type="entry name" value="P-loop_NTPase"/>
</dbReference>
<keyword evidence="3" id="KW-0342">GTP-binding</keyword>
<dbReference type="SUPFAM" id="SSF50447">
    <property type="entry name" value="Translation proteins"/>
    <property type="match status" value="1"/>
</dbReference>
<protein>
    <submittedName>
        <fullName evidence="5">GTP-binding protein</fullName>
    </submittedName>
</protein>
<dbReference type="InterPro" id="IPR035647">
    <property type="entry name" value="EFG_III/V"/>
</dbReference>
<dbReference type="InterPro" id="IPR014721">
    <property type="entry name" value="Ribsml_uS5_D2-typ_fold_subgr"/>
</dbReference>
<dbReference type="Gene3D" id="2.40.30.10">
    <property type="entry name" value="Translation factors"/>
    <property type="match status" value="1"/>
</dbReference>
<organism evidence="5 6">
    <name type="scientific">Dactylosporangium salmoneum</name>
    <dbReference type="NCBI Taxonomy" id="53361"/>
    <lineage>
        <taxon>Bacteria</taxon>
        <taxon>Bacillati</taxon>
        <taxon>Actinomycetota</taxon>
        <taxon>Actinomycetes</taxon>
        <taxon>Micromonosporales</taxon>
        <taxon>Micromonosporaceae</taxon>
        <taxon>Dactylosporangium</taxon>
    </lineage>
</organism>
<comment type="caution">
    <text evidence="5">The sequence shown here is derived from an EMBL/GenBank/DDBJ whole genome shotgun (WGS) entry which is preliminary data.</text>
</comment>
<dbReference type="PROSITE" id="PS00301">
    <property type="entry name" value="G_TR_1"/>
    <property type="match status" value="1"/>
</dbReference>
<dbReference type="InterPro" id="IPR005225">
    <property type="entry name" value="Small_GTP-bd"/>
</dbReference>
<dbReference type="InterPro" id="IPR000795">
    <property type="entry name" value="T_Tr_GTP-bd_dom"/>
</dbReference>
<dbReference type="SUPFAM" id="SSF52540">
    <property type="entry name" value="P-loop containing nucleoside triphosphate hydrolases"/>
    <property type="match status" value="1"/>
</dbReference>
<dbReference type="Gene3D" id="3.30.230.10">
    <property type="match status" value="1"/>
</dbReference>
<dbReference type="PRINTS" id="PR00315">
    <property type="entry name" value="ELONGATNFCT"/>
</dbReference>
<dbReference type="EMBL" id="BAAARV010000023">
    <property type="protein sequence ID" value="GAA2343199.1"/>
    <property type="molecule type" value="Genomic_DNA"/>
</dbReference>
<accession>A0ABN3G375</accession>
<evidence type="ECO:0000313" key="6">
    <source>
        <dbReference type="Proteomes" id="UP001501444"/>
    </source>
</evidence>
<evidence type="ECO:0000313" key="5">
    <source>
        <dbReference type="EMBL" id="GAA2343199.1"/>
    </source>
</evidence>
<dbReference type="Pfam" id="PF03764">
    <property type="entry name" value="EFG_IV"/>
    <property type="match status" value="1"/>
</dbReference>
<feature type="domain" description="Tr-type G" evidence="4">
    <location>
        <begin position="1"/>
        <end position="219"/>
    </location>
</feature>
<evidence type="ECO:0000256" key="2">
    <source>
        <dbReference type="ARBA" id="ARBA00022917"/>
    </source>
</evidence>
<dbReference type="InterPro" id="IPR005517">
    <property type="entry name" value="Transl_elong_EFG/EF2_IV"/>
</dbReference>
<dbReference type="NCBIfam" id="TIGR00231">
    <property type="entry name" value="small_GTP"/>
    <property type="match status" value="1"/>
</dbReference>
<evidence type="ECO:0000256" key="1">
    <source>
        <dbReference type="ARBA" id="ARBA00022741"/>
    </source>
</evidence>
<name>A0ABN3G375_9ACTN</name>
<proteinExistence type="predicted"/>
<dbReference type="PANTHER" id="PTHR43261">
    <property type="entry name" value="TRANSLATION ELONGATION FACTOR G-RELATED"/>
    <property type="match status" value="1"/>
</dbReference>
<dbReference type="InterPro" id="IPR000640">
    <property type="entry name" value="EFG_V-like"/>
</dbReference>
<keyword evidence="2" id="KW-0648">Protein biosynthesis</keyword>
<dbReference type="InterPro" id="IPR009000">
    <property type="entry name" value="Transl_B-barrel_sf"/>
</dbReference>
<dbReference type="SUPFAM" id="SSF54211">
    <property type="entry name" value="Ribosomal protein S5 domain 2-like"/>
    <property type="match status" value="1"/>
</dbReference>
<reference evidence="5 6" key="1">
    <citation type="journal article" date="2019" name="Int. J. Syst. Evol. Microbiol.">
        <title>The Global Catalogue of Microorganisms (GCM) 10K type strain sequencing project: providing services to taxonomists for standard genome sequencing and annotation.</title>
        <authorList>
            <consortium name="The Broad Institute Genomics Platform"/>
            <consortium name="The Broad Institute Genome Sequencing Center for Infectious Disease"/>
            <person name="Wu L."/>
            <person name="Ma J."/>
        </authorList>
    </citation>
    <scope>NUCLEOTIDE SEQUENCE [LARGE SCALE GENOMIC DNA]</scope>
    <source>
        <strain evidence="5 6">JCM 3272</strain>
    </source>
</reference>
<dbReference type="PANTHER" id="PTHR43261:SF1">
    <property type="entry name" value="RIBOSOME-RELEASING FACTOR 2, MITOCHONDRIAL"/>
    <property type="match status" value="1"/>
</dbReference>
<dbReference type="Proteomes" id="UP001501444">
    <property type="component" value="Unassembled WGS sequence"/>
</dbReference>
<dbReference type="RefSeq" id="WP_344612760.1">
    <property type="nucleotide sequence ID" value="NZ_BAAARV010000023.1"/>
</dbReference>
<keyword evidence="6" id="KW-1185">Reference proteome</keyword>
<sequence>MSILNLGIVAHVDAGKTSLTERLLFEAGAIDRLGSVDAGSTQTDTLELERRRGITIKSAVATFAIGATTVNLIDTPGHPDFIAEVERALRVLDGAVLVLSAVEGVQAQTRVLLRTLDRLRVPALLFVNKTDRTGADPDRAIAPIPSAVPMWHDHAEALAERDDEALAAYLAGEPIPPAVLRRLTHSAAVRPAYRGSAITGEGIAELTAAITEHLPKAQQDARAPLRATVFKIDRDHAAHVRVFSGRIQVRDQIGRQKVTRVVPDSLAAGQIGRVYGLKGLRIGDTIGAGHRAEPQIFAPPTMETTVEPVDAGQRRRLHAALSELAEQDPLINLRLDEEAGRLSVSLYGEIQKEVIRDTLLGEYDLRVTFGETVTVHVERPAGTARAGAVIGRDGNPCTATLELLLEPGEGVHLAVPVEHIPLYVYKSTTAFHQALQRYVRDAFARGGPHGWDVEGARVTVTRCGYSAPSTTAGDFKRLVPLLLRRALTEAGTVVCAPVHSFTVEGPAAALSTMLGELPRYHATTETPQLDGHRFRVTGRVPSARLAALERALPGLTHGEGTLEAAFAGFRDQR</sequence>
<keyword evidence="1" id="KW-0547">Nucleotide-binding</keyword>